<evidence type="ECO:0000313" key="2">
    <source>
        <dbReference type="Proteomes" id="UP000008177"/>
    </source>
</evidence>
<reference evidence="2" key="1">
    <citation type="journal article" date="2011" name="PLoS Genet.">
        <title>Genomic analysis of the necrotrophic fungal pathogens Sclerotinia sclerotiorum and Botrytis cinerea.</title>
        <authorList>
            <person name="Amselem J."/>
            <person name="Cuomo C.A."/>
            <person name="van Kan J.A."/>
            <person name="Viaud M."/>
            <person name="Benito E.P."/>
            <person name="Couloux A."/>
            <person name="Coutinho P.M."/>
            <person name="de Vries R.P."/>
            <person name="Dyer P.S."/>
            <person name="Fillinger S."/>
            <person name="Fournier E."/>
            <person name="Gout L."/>
            <person name="Hahn M."/>
            <person name="Kohn L."/>
            <person name="Lapalu N."/>
            <person name="Plummer K.M."/>
            <person name="Pradier J.M."/>
            <person name="Quevillon E."/>
            <person name="Sharon A."/>
            <person name="Simon A."/>
            <person name="ten Have A."/>
            <person name="Tudzynski B."/>
            <person name="Tudzynski P."/>
            <person name="Wincker P."/>
            <person name="Andrew M."/>
            <person name="Anthouard V."/>
            <person name="Beever R.E."/>
            <person name="Beffa R."/>
            <person name="Benoit I."/>
            <person name="Bouzid O."/>
            <person name="Brault B."/>
            <person name="Chen Z."/>
            <person name="Choquer M."/>
            <person name="Collemare J."/>
            <person name="Cotton P."/>
            <person name="Danchin E.G."/>
            <person name="Da Silva C."/>
            <person name="Gautier A."/>
            <person name="Giraud C."/>
            <person name="Giraud T."/>
            <person name="Gonzalez C."/>
            <person name="Grossetete S."/>
            <person name="Guldener U."/>
            <person name="Henrissat B."/>
            <person name="Howlett B.J."/>
            <person name="Kodira C."/>
            <person name="Kretschmer M."/>
            <person name="Lappartient A."/>
            <person name="Leroch M."/>
            <person name="Levis C."/>
            <person name="Mauceli E."/>
            <person name="Neuveglise C."/>
            <person name="Oeser B."/>
            <person name="Pearson M."/>
            <person name="Poulain J."/>
            <person name="Poussereau N."/>
            <person name="Quesneville H."/>
            <person name="Rascle C."/>
            <person name="Schumacher J."/>
            <person name="Segurens B."/>
            <person name="Sexton A."/>
            <person name="Silva E."/>
            <person name="Sirven C."/>
            <person name="Soanes D.M."/>
            <person name="Talbot N.J."/>
            <person name="Templeton M."/>
            <person name="Yandava C."/>
            <person name="Yarden O."/>
            <person name="Zeng Q."/>
            <person name="Rollins J.A."/>
            <person name="Lebrun M.H."/>
            <person name="Dickman M."/>
        </authorList>
    </citation>
    <scope>NUCLEOTIDE SEQUENCE [LARGE SCALE GENOMIC DNA]</scope>
    <source>
        <strain evidence="2">T4</strain>
    </source>
</reference>
<dbReference type="EMBL" id="FQ790278">
    <property type="protein sequence ID" value="CCD45890.1"/>
    <property type="molecule type" value="Genomic_DNA"/>
</dbReference>
<dbReference type="Proteomes" id="UP000008177">
    <property type="component" value="Unplaced contigs"/>
</dbReference>
<protein>
    <submittedName>
        <fullName evidence="1">Uncharacterized protein</fullName>
    </submittedName>
</protein>
<organism evidence="1 2">
    <name type="scientific">Botryotinia fuckeliana (strain T4)</name>
    <name type="common">Noble rot fungus</name>
    <name type="synonym">Botrytis cinerea</name>
    <dbReference type="NCBI Taxonomy" id="999810"/>
    <lineage>
        <taxon>Eukaryota</taxon>
        <taxon>Fungi</taxon>
        <taxon>Dikarya</taxon>
        <taxon>Ascomycota</taxon>
        <taxon>Pezizomycotina</taxon>
        <taxon>Leotiomycetes</taxon>
        <taxon>Helotiales</taxon>
        <taxon>Sclerotiniaceae</taxon>
        <taxon>Botrytis</taxon>
    </lineage>
</organism>
<gene>
    <name evidence="1" type="ORF">BofuT4_uP049080.1</name>
</gene>
<dbReference type="InParanoid" id="G2XZK3"/>
<accession>G2XZK3</accession>
<dbReference type="HOGENOM" id="CLU_2413008_0_0_1"/>
<dbReference type="AlphaFoldDB" id="G2XZK3"/>
<proteinExistence type="predicted"/>
<evidence type="ECO:0000313" key="1">
    <source>
        <dbReference type="EMBL" id="CCD45890.1"/>
    </source>
</evidence>
<name>G2XZK3_BOTF4</name>
<sequence length="92" mass="10319">MPISKGQELTISVQYANKYELSESASGFTGLVVALQAREIIRNLQLPRNCMLKNVSGYLYSPDVNNDTYMSGTMVYVDINRQLERCSPPAVR</sequence>